<organism evidence="3 4">
    <name type="scientific">Pseudomonas agarici</name>
    <dbReference type="NCBI Taxonomy" id="46677"/>
    <lineage>
        <taxon>Bacteria</taxon>
        <taxon>Pseudomonadati</taxon>
        <taxon>Pseudomonadota</taxon>
        <taxon>Gammaproteobacteria</taxon>
        <taxon>Pseudomonadales</taxon>
        <taxon>Pseudomonadaceae</taxon>
        <taxon>Pseudomonas</taxon>
    </lineage>
</organism>
<name>A0A0X1T6S8_PSEAA</name>
<dbReference type="Gene3D" id="3.10.450.40">
    <property type="match status" value="1"/>
</dbReference>
<dbReference type="AlphaFoldDB" id="A0A0X1T6S8"/>
<dbReference type="STRING" id="46677.AWM79_21895"/>
<dbReference type="Pfam" id="PF03413">
    <property type="entry name" value="PepSY"/>
    <property type="match status" value="1"/>
</dbReference>
<feature type="chain" id="PRO_5007036092" evidence="1">
    <location>
        <begin position="23"/>
        <end position="103"/>
    </location>
</feature>
<dbReference type="KEGG" id="pagb:AWM79_21895"/>
<feature type="signal peptide" evidence="1">
    <location>
        <begin position="1"/>
        <end position="22"/>
    </location>
</feature>
<dbReference type="InterPro" id="IPR025711">
    <property type="entry name" value="PepSY"/>
</dbReference>
<accession>A0A0X1T6S8</accession>
<evidence type="ECO:0000313" key="4">
    <source>
        <dbReference type="Proteomes" id="UP000063229"/>
    </source>
</evidence>
<reference evidence="3 4" key="1">
    <citation type="submission" date="2016-01" db="EMBL/GenBank/DDBJ databases">
        <authorList>
            <person name="McClelland M."/>
            <person name="Jain A."/>
            <person name="Saraogi P."/>
            <person name="Mendelson R."/>
            <person name="Westerman R."/>
            <person name="SanMiguel P."/>
            <person name="Csonka L."/>
        </authorList>
    </citation>
    <scope>NUCLEOTIDE SEQUENCE [LARGE SCALE GENOMIC DNA]</scope>
    <source>
        <strain evidence="3 4">NCPPB 2472</strain>
    </source>
</reference>
<evidence type="ECO:0000313" key="3">
    <source>
        <dbReference type="EMBL" id="AMB87788.1"/>
    </source>
</evidence>
<evidence type="ECO:0000256" key="1">
    <source>
        <dbReference type="SAM" id="SignalP"/>
    </source>
</evidence>
<keyword evidence="1" id="KW-0732">Signal</keyword>
<sequence length="103" mass="11203">MKTLTTLLTATALTFVAGFAQADVRPDLISGLLESGAIASFEKLNQAALAKHPNATILDTELDHTISGYVYEVELKDADEVKWKVKVDAKTAVVQSEKKKKNK</sequence>
<keyword evidence="4" id="KW-1185">Reference proteome</keyword>
<gene>
    <name evidence="3" type="ORF">AWM79_21895</name>
</gene>
<dbReference type="Proteomes" id="UP000063229">
    <property type="component" value="Chromosome"/>
</dbReference>
<dbReference type="EMBL" id="CP014135">
    <property type="protein sequence ID" value="AMB87788.1"/>
    <property type="molecule type" value="Genomic_DNA"/>
</dbReference>
<feature type="domain" description="PepSY" evidence="2">
    <location>
        <begin position="40"/>
        <end position="96"/>
    </location>
</feature>
<dbReference type="RefSeq" id="WP_060783767.1">
    <property type="nucleotide sequence ID" value="NZ_CP014135.1"/>
</dbReference>
<evidence type="ECO:0000259" key="2">
    <source>
        <dbReference type="Pfam" id="PF03413"/>
    </source>
</evidence>
<proteinExistence type="predicted"/>
<protein>
    <submittedName>
        <fullName evidence="3">Peptidase M4</fullName>
    </submittedName>
</protein>